<comment type="caution">
    <text evidence="1">The sequence shown here is derived from an EMBL/GenBank/DDBJ whole genome shotgun (WGS) entry which is preliminary data.</text>
</comment>
<dbReference type="AlphaFoldDB" id="A0AAN6UQE5"/>
<evidence type="ECO:0000313" key="1">
    <source>
        <dbReference type="EMBL" id="KAK4137044.1"/>
    </source>
</evidence>
<organism evidence="1 2">
    <name type="scientific">Trichocladium antarcticum</name>
    <dbReference type="NCBI Taxonomy" id="1450529"/>
    <lineage>
        <taxon>Eukaryota</taxon>
        <taxon>Fungi</taxon>
        <taxon>Dikarya</taxon>
        <taxon>Ascomycota</taxon>
        <taxon>Pezizomycotina</taxon>
        <taxon>Sordariomycetes</taxon>
        <taxon>Sordariomycetidae</taxon>
        <taxon>Sordariales</taxon>
        <taxon>Chaetomiaceae</taxon>
        <taxon>Trichocladium</taxon>
    </lineage>
</organism>
<evidence type="ECO:0000313" key="2">
    <source>
        <dbReference type="Proteomes" id="UP001304895"/>
    </source>
</evidence>
<keyword evidence="2" id="KW-1185">Reference proteome</keyword>
<accession>A0AAN6UQE5</accession>
<reference evidence="1" key="1">
    <citation type="journal article" date="2023" name="Mol. Phylogenet. Evol.">
        <title>Genome-scale phylogeny and comparative genomics of the fungal order Sordariales.</title>
        <authorList>
            <person name="Hensen N."/>
            <person name="Bonometti L."/>
            <person name="Westerberg I."/>
            <person name="Brannstrom I.O."/>
            <person name="Guillou S."/>
            <person name="Cros-Aarteil S."/>
            <person name="Calhoun S."/>
            <person name="Haridas S."/>
            <person name="Kuo A."/>
            <person name="Mondo S."/>
            <person name="Pangilinan J."/>
            <person name="Riley R."/>
            <person name="LaButti K."/>
            <person name="Andreopoulos B."/>
            <person name="Lipzen A."/>
            <person name="Chen C."/>
            <person name="Yan M."/>
            <person name="Daum C."/>
            <person name="Ng V."/>
            <person name="Clum A."/>
            <person name="Steindorff A."/>
            <person name="Ohm R.A."/>
            <person name="Martin F."/>
            <person name="Silar P."/>
            <person name="Natvig D.O."/>
            <person name="Lalanne C."/>
            <person name="Gautier V."/>
            <person name="Ament-Velasquez S.L."/>
            <person name="Kruys A."/>
            <person name="Hutchinson M.I."/>
            <person name="Powell A.J."/>
            <person name="Barry K."/>
            <person name="Miller A.N."/>
            <person name="Grigoriev I.V."/>
            <person name="Debuchy R."/>
            <person name="Gladieux P."/>
            <person name="Hiltunen Thoren M."/>
            <person name="Johannesson H."/>
        </authorList>
    </citation>
    <scope>NUCLEOTIDE SEQUENCE</scope>
    <source>
        <strain evidence="1">CBS 123565</strain>
    </source>
</reference>
<dbReference type="Proteomes" id="UP001304895">
    <property type="component" value="Unassembled WGS sequence"/>
</dbReference>
<reference evidence="1" key="2">
    <citation type="submission" date="2023-05" db="EMBL/GenBank/DDBJ databases">
        <authorList>
            <consortium name="Lawrence Berkeley National Laboratory"/>
            <person name="Steindorff A."/>
            <person name="Hensen N."/>
            <person name="Bonometti L."/>
            <person name="Westerberg I."/>
            <person name="Brannstrom I.O."/>
            <person name="Guillou S."/>
            <person name="Cros-Aarteil S."/>
            <person name="Calhoun S."/>
            <person name="Haridas S."/>
            <person name="Kuo A."/>
            <person name="Mondo S."/>
            <person name="Pangilinan J."/>
            <person name="Riley R."/>
            <person name="Labutti K."/>
            <person name="Andreopoulos B."/>
            <person name="Lipzen A."/>
            <person name="Chen C."/>
            <person name="Yanf M."/>
            <person name="Daum C."/>
            <person name="Ng V."/>
            <person name="Clum A."/>
            <person name="Ohm R."/>
            <person name="Martin F."/>
            <person name="Silar P."/>
            <person name="Natvig D."/>
            <person name="Lalanne C."/>
            <person name="Gautier V."/>
            <person name="Ament-Velasquez S.L."/>
            <person name="Kruys A."/>
            <person name="Hutchinson M.I."/>
            <person name="Powell A.J."/>
            <person name="Barry K."/>
            <person name="Miller A.N."/>
            <person name="Grigoriev I.V."/>
            <person name="Debuchy R."/>
            <person name="Gladieux P."/>
            <person name="Thoren M.H."/>
            <person name="Johannesson H."/>
        </authorList>
    </citation>
    <scope>NUCLEOTIDE SEQUENCE</scope>
    <source>
        <strain evidence="1">CBS 123565</strain>
    </source>
</reference>
<protein>
    <submittedName>
        <fullName evidence="1">Uncharacterized protein</fullName>
    </submittedName>
</protein>
<name>A0AAN6UQE5_9PEZI</name>
<gene>
    <name evidence="1" type="ORF">BT67DRAFT_440050</name>
</gene>
<sequence length="82" mass="9120">MLRKGSILPTVIEKRRFPLTLSSFPFPLLLTLPHLKHSTEPHAAPILTEYAVNIAVASNGSEKLGRKKPGVMVAGFWISWRV</sequence>
<dbReference type="EMBL" id="MU853403">
    <property type="protein sequence ID" value="KAK4137044.1"/>
    <property type="molecule type" value="Genomic_DNA"/>
</dbReference>
<proteinExistence type="predicted"/>